<comment type="caution">
    <text evidence="3">The sequence shown here is derived from an EMBL/GenBank/DDBJ whole genome shotgun (WGS) entry which is preliminary data.</text>
</comment>
<dbReference type="AlphaFoldDB" id="A0ABC8TMV2"/>
<accession>A0ABC8TMV2</accession>
<evidence type="ECO:0000256" key="1">
    <source>
        <dbReference type="SAM" id="MobiDB-lite"/>
    </source>
</evidence>
<feature type="region of interest" description="Disordered" evidence="1">
    <location>
        <begin position="1"/>
        <end position="30"/>
    </location>
</feature>
<evidence type="ECO:0000313" key="4">
    <source>
        <dbReference type="Proteomes" id="UP001642360"/>
    </source>
</evidence>
<protein>
    <submittedName>
        <fullName evidence="3">Uncharacterized protein</fullName>
    </submittedName>
</protein>
<gene>
    <name evidence="3" type="ORF">ILEXP_LOCUS39751</name>
</gene>
<keyword evidence="2" id="KW-0472">Membrane</keyword>
<evidence type="ECO:0000256" key="2">
    <source>
        <dbReference type="SAM" id="Phobius"/>
    </source>
</evidence>
<proteinExistence type="predicted"/>
<keyword evidence="2" id="KW-1133">Transmembrane helix</keyword>
<dbReference type="EMBL" id="CAUOFW020005469">
    <property type="protein sequence ID" value="CAK9170261.1"/>
    <property type="molecule type" value="Genomic_DNA"/>
</dbReference>
<name>A0ABC8TMV2_9AQUA</name>
<evidence type="ECO:0000313" key="3">
    <source>
        <dbReference type="EMBL" id="CAK9170261.1"/>
    </source>
</evidence>
<organism evidence="3 4">
    <name type="scientific">Ilex paraguariensis</name>
    <name type="common">yerba mate</name>
    <dbReference type="NCBI Taxonomy" id="185542"/>
    <lineage>
        <taxon>Eukaryota</taxon>
        <taxon>Viridiplantae</taxon>
        <taxon>Streptophyta</taxon>
        <taxon>Embryophyta</taxon>
        <taxon>Tracheophyta</taxon>
        <taxon>Spermatophyta</taxon>
        <taxon>Magnoliopsida</taxon>
        <taxon>eudicotyledons</taxon>
        <taxon>Gunneridae</taxon>
        <taxon>Pentapetalae</taxon>
        <taxon>asterids</taxon>
        <taxon>campanulids</taxon>
        <taxon>Aquifoliales</taxon>
        <taxon>Aquifoliaceae</taxon>
        <taxon>Ilex</taxon>
    </lineage>
</organism>
<sequence>MPKAIDGVRKSTDPTSKRSQLGAKESDIDQETLHQKFKNLQKEWESYKYRSKNPRVLRQCSTDSRTIVIDTLQLMNNYSPSELMASLQRRRSPPSEGFWKVRNNDMVVQEILRERWAAIESGNLKGKRLFADFEGATGVGFEEREEICSDWLGLIQENQESEMSSVCSSYGSHDDNGDCGRKEGLTAGCYCCSGSSVSDERVEMRKKEVVGGGEKVVVGVEEKRKDSGEGGASGGRWMITMGWFAIVLLAFTLAIVSIRCNGGYVDQDEVILVPT</sequence>
<keyword evidence="2" id="KW-0812">Transmembrane</keyword>
<reference evidence="3 4" key="1">
    <citation type="submission" date="2024-02" db="EMBL/GenBank/DDBJ databases">
        <authorList>
            <person name="Vignale AGUSTIN F."/>
            <person name="Sosa J E."/>
            <person name="Modenutti C."/>
        </authorList>
    </citation>
    <scope>NUCLEOTIDE SEQUENCE [LARGE SCALE GENOMIC DNA]</scope>
</reference>
<feature type="transmembrane region" description="Helical" evidence="2">
    <location>
        <begin position="237"/>
        <end position="258"/>
    </location>
</feature>
<feature type="compositionally biased region" description="Basic and acidic residues" evidence="1">
    <location>
        <begin position="1"/>
        <end position="16"/>
    </location>
</feature>
<dbReference type="Proteomes" id="UP001642360">
    <property type="component" value="Unassembled WGS sequence"/>
</dbReference>
<keyword evidence="4" id="KW-1185">Reference proteome</keyword>